<dbReference type="InterPro" id="IPR017900">
    <property type="entry name" value="4Fe4S_Fe_S_CS"/>
</dbReference>
<dbReference type="GO" id="GO:0009055">
    <property type="term" value="F:electron transfer activity"/>
    <property type="evidence" value="ECO:0007669"/>
    <property type="project" value="InterPro"/>
</dbReference>
<dbReference type="GO" id="GO:0051539">
    <property type="term" value="F:4 iron, 4 sulfur cluster binding"/>
    <property type="evidence" value="ECO:0007669"/>
    <property type="project" value="UniProtKB-KW"/>
</dbReference>
<dbReference type="PROSITE" id="PS51379">
    <property type="entry name" value="4FE4S_FER_2"/>
    <property type="match status" value="2"/>
</dbReference>
<evidence type="ECO:0000256" key="6">
    <source>
        <dbReference type="ARBA" id="ARBA00023004"/>
    </source>
</evidence>
<feature type="binding site" evidence="8">
    <location>
        <position position="386"/>
    </location>
    <ligand>
        <name>[4Fe-4S] cluster</name>
        <dbReference type="ChEBI" id="CHEBI:49883"/>
        <label>2</label>
    </ligand>
</feature>
<keyword evidence="6 8" id="KW-0408">Iron</keyword>
<reference evidence="11" key="1">
    <citation type="submission" date="2016-10" db="EMBL/GenBank/DDBJ databases">
        <authorList>
            <person name="Varghese N."/>
            <person name="Submissions S."/>
        </authorList>
    </citation>
    <scope>NUCLEOTIDE SEQUENCE [LARGE SCALE GENOMIC DNA]</scope>
    <source>
        <strain evidence="11">DSM 24499</strain>
    </source>
</reference>
<keyword evidence="7 8" id="KW-0411">Iron-sulfur</keyword>
<dbReference type="InterPro" id="IPR026902">
    <property type="entry name" value="RnfC_N"/>
</dbReference>
<gene>
    <name evidence="8" type="primary">rnfC</name>
    <name evidence="10" type="ORF">SAMN04487907_102119</name>
</gene>
<dbReference type="Pfam" id="PF13375">
    <property type="entry name" value="RnfC_N"/>
    <property type="match status" value="1"/>
</dbReference>
<evidence type="ECO:0000256" key="1">
    <source>
        <dbReference type="ARBA" id="ARBA00022448"/>
    </source>
</evidence>
<organism evidence="10 11">
    <name type="scientific">Zunongwangia mangrovi</name>
    <dbReference type="NCBI Taxonomy" id="1334022"/>
    <lineage>
        <taxon>Bacteria</taxon>
        <taxon>Pseudomonadati</taxon>
        <taxon>Bacteroidota</taxon>
        <taxon>Flavobacteriia</taxon>
        <taxon>Flavobacteriales</taxon>
        <taxon>Flavobacteriaceae</taxon>
        <taxon>Zunongwangia</taxon>
    </lineage>
</organism>
<dbReference type="NCBIfam" id="NF003454">
    <property type="entry name" value="PRK05035.1"/>
    <property type="match status" value="1"/>
</dbReference>
<dbReference type="SUPFAM" id="SSF46548">
    <property type="entry name" value="alpha-helical ferredoxin"/>
    <property type="match status" value="1"/>
</dbReference>
<keyword evidence="8" id="KW-1003">Cell membrane</keyword>
<evidence type="ECO:0000313" key="11">
    <source>
        <dbReference type="Proteomes" id="UP000199438"/>
    </source>
</evidence>
<dbReference type="PANTHER" id="PTHR43034">
    <property type="entry name" value="ION-TRANSLOCATING OXIDOREDUCTASE COMPLEX SUBUNIT C"/>
    <property type="match status" value="1"/>
</dbReference>
<comment type="cofactor">
    <cofactor evidence="8">
        <name>[4Fe-4S] cluster</name>
        <dbReference type="ChEBI" id="CHEBI:49883"/>
    </cofactor>
    <text evidence="8">Binds 2 [4Fe-4S] clusters per subunit.</text>
</comment>
<protein>
    <recommendedName>
        <fullName evidence="8">Ion-translocating oxidoreductase complex subunit C</fullName>
        <ecNumber evidence="8">7.-.-.-</ecNumber>
    </recommendedName>
    <alternativeName>
        <fullName evidence="8">Rnf electron transport complex subunit C</fullName>
    </alternativeName>
</protein>
<sequence length="417" mass="47012">MMHIPSLKYKTKKQPIAELKEASVYRIPLQSYRSTLLPLVKIGDQILQYQVLAEDVEHQFAAKIHSPVSGKVIAIDEHYISLENDFQQQKITTEIIEFQQLDLERFVQVLKDFGIAGIGGAEFPTNIKYKVEGSEIKSLLINGIECEPYLTSDYAVMRHETEKLLKTIAVLNQIFQPEEIVIGIEKQHKELKKHFEKSFKNYPNLAIRIHLLTNEYPQGGELQFIKSVTHKEIPKGSIPANFGYLVSNVGTILAIYEALFNGIPTTERVITISGNAVNSIGNYRVKIGTPIRHILEELNIDAEDVDIVLGGPMMGKEVADLDSPIKKGSGGLLLFKKQQKSIENCIECGYCVDVCPQHLMPMQFVKGHQEDQNLLSQFNLDHCIECGACEYICPSNLPLMQSIVLGKVELQKMRYAK</sequence>
<feature type="domain" description="4Fe-4S ferredoxin-type" evidence="9">
    <location>
        <begin position="374"/>
        <end position="403"/>
    </location>
</feature>
<evidence type="ECO:0000256" key="3">
    <source>
        <dbReference type="ARBA" id="ARBA00022723"/>
    </source>
</evidence>
<dbReference type="EMBL" id="FOKV01000002">
    <property type="protein sequence ID" value="SFC06519.1"/>
    <property type="molecule type" value="Genomic_DNA"/>
</dbReference>
<dbReference type="Proteomes" id="UP000199438">
    <property type="component" value="Unassembled WGS sequence"/>
</dbReference>
<dbReference type="AlphaFoldDB" id="A0A1I1G3U1"/>
<proteinExistence type="inferred from homology"/>
<evidence type="ECO:0000256" key="4">
    <source>
        <dbReference type="ARBA" id="ARBA00022737"/>
    </source>
</evidence>
<feature type="binding site" evidence="8">
    <location>
        <position position="345"/>
    </location>
    <ligand>
        <name>[4Fe-4S] cluster</name>
        <dbReference type="ChEBI" id="CHEBI:49883"/>
        <label>1</label>
    </ligand>
</feature>
<dbReference type="GO" id="GO:0046872">
    <property type="term" value="F:metal ion binding"/>
    <property type="evidence" value="ECO:0007669"/>
    <property type="project" value="UniProtKB-KW"/>
</dbReference>
<dbReference type="OrthoDB" id="9767754at2"/>
<dbReference type="STRING" id="1334022.SAMN04487907_102119"/>
<evidence type="ECO:0000256" key="2">
    <source>
        <dbReference type="ARBA" id="ARBA00022485"/>
    </source>
</evidence>
<comment type="subunit">
    <text evidence="8">The complex is composed of six subunits: RnfA, RnfB, RnfC, RnfD, RnfE and RnfG.</text>
</comment>
<dbReference type="SUPFAM" id="SSF142019">
    <property type="entry name" value="Nqo1 FMN-binding domain-like"/>
    <property type="match status" value="1"/>
</dbReference>
<evidence type="ECO:0000256" key="7">
    <source>
        <dbReference type="ARBA" id="ARBA00023014"/>
    </source>
</evidence>
<keyword evidence="1 8" id="KW-0813">Transport</keyword>
<feature type="binding site" evidence="8">
    <location>
        <position position="393"/>
    </location>
    <ligand>
        <name>[4Fe-4S] cluster</name>
        <dbReference type="ChEBI" id="CHEBI:49883"/>
        <label>1</label>
    </ligand>
</feature>
<dbReference type="GO" id="GO:0022900">
    <property type="term" value="P:electron transport chain"/>
    <property type="evidence" value="ECO:0007669"/>
    <property type="project" value="UniProtKB-UniRule"/>
</dbReference>
<keyword evidence="8" id="KW-0472">Membrane</keyword>
<keyword evidence="4 8" id="KW-0677">Repeat</keyword>
<dbReference type="InterPro" id="IPR037225">
    <property type="entry name" value="Nuo51_FMN-bd_sf"/>
</dbReference>
<keyword evidence="2 8" id="KW-0004">4Fe-4S</keyword>
<keyword evidence="11" id="KW-1185">Reference proteome</keyword>
<feature type="binding site" evidence="8">
    <location>
        <position position="355"/>
    </location>
    <ligand>
        <name>[4Fe-4S] cluster</name>
        <dbReference type="ChEBI" id="CHEBI:49883"/>
        <label>2</label>
    </ligand>
</feature>
<dbReference type="PANTHER" id="PTHR43034:SF2">
    <property type="entry name" value="ION-TRANSLOCATING OXIDOREDUCTASE COMPLEX SUBUNIT C"/>
    <property type="match status" value="1"/>
</dbReference>
<feature type="domain" description="4Fe-4S ferredoxin-type" evidence="9">
    <location>
        <begin position="336"/>
        <end position="365"/>
    </location>
</feature>
<comment type="similarity">
    <text evidence="8">Belongs to the 4Fe4S bacterial-type ferredoxin family. RnfC subfamily.</text>
</comment>
<dbReference type="Gene3D" id="3.40.50.11540">
    <property type="entry name" value="NADH-ubiquinone oxidoreductase 51kDa subunit"/>
    <property type="match status" value="1"/>
</dbReference>
<dbReference type="NCBIfam" id="TIGR01945">
    <property type="entry name" value="rnfC"/>
    <property type="match status" value="1"/>
</dbReference>
<dbReference type="InterPro" id="IPR010208">
    <property type="entry name" value="Ion_transpt_RnfC/RsxC"/>
</dbReference>
<accession>A0A1I1G3U1</accession>
<dbReference type="GO" id="GO:0005886">
    <property type="term" value="C:plasma membrane"/>
    <property type="evidence" value="ECO:0007669"/>
    <property type="project" value="UniProtKB-SubCell"/>
</dbReference>
<name>A0A1I1G3U1_9FLAO</name>
<feature type="binding site" evidence="8">
    <location>
        <position position="383"/>
    </location>
    <ligand>
        <name>[4Fe-4S] cluster</name>
        <dbReference type="ChEBI" id="CHEBI:49883"/>
        <label>2</label>
    </ligand>
</feature>
<dbReference type="InterPro" id="IPR017896">
    <property type="entry name" value="4Fe4S_Fe-S-bd"/>
</dbReference>
<feature type="binding site" evidence="8">
    <location>
        <position position="348"/>
    </location>
    <ligand>
        <name>[4Fe-4S] cluster</name>
        <dbReference type="ChEBI" id="CHEBI:49883"/>
        <label>1</label>
    </ligand>
</feature>
<evidence type="ECO:0000313" key="10">
    <source>
        <dbReference type="EMBL" id="SFC06519.1"/>
    </source>
</evidence>
<keyword evidence="5 8" id="KW-0249">Electron transport</keyword>
<evidence type="ECO:0000256" key="5">
    <source>
        <dbReference type="ARBA" id="ARBA00022982"/>
    </source>
</evidence>
<dbReference type="PROSITE" id="PS00198">
    <property type="entry name" value="4FE4S_FER_1"/>
    <property type="match status" value="2"/>
</dbReference>
<evidence type="ECO:0000256" key="8">
    <source>
        <dbReference type="HAMAP-Rule" id="MF_00461"/>
    </source>
</evidence>
<comment type="function">
    <text evidence="8">Part of a membrane-bound complex that couples electron transfer with translocation of ions across the membrane.</text>
</comment>
<feature type="binding site" evidence="8">
    <location>
        <position position="389"/>
    </location>
    <ligand>
        <name>[4Fe-4S] cluster</name>
        <dbReference type="ChEBI" id="CHEBI:49883"/>
        <label>2</label>
    </ligand>
</feature>
<dbReference type="InterPro" id="IPR011538">
    <property type="entry name" value="Nuo51_FMN-bd"/>
</dbReference>
<dbReference type="Pfam" id="PF01512">
    <property type="entry name" value="Complex1_51K"/>
    <property type="match status" value="1"/>
</dbReference>
<dbReference type="Gene3D" id="3.30.70.20">
    <property type="match status" value="1"/>
</dbReference>
<keyword evidence="3 8" id="KW-0479">Metal-binding</keyword>
<dbReference type="HAMAP" id="MF_00461">
    <property type="entry name" value="RsxC_RnfC"/>
    <property type="match status" value="1"/>
</dbReference>
<dbReference type="RefSeq" id="WP_092540917.1">
    <property type="nucleotide sequence ID" value="NZ_FOKV01000002.1"/>
</dbReference>
<dbReference type="Pfam" id="PF12838">
    <property type="entry name" value="Fer4_7"/>
    <property type="match status" value="1"/>
</dbReference>
<evidence type="ECO:0000259" key="9">
    <source>
        <dbReference type="PROSITE" id="PS51379"/>
    </source>
</evidence>
<comment type="subcellular location">
    <subcellularLocation>
        <location evidence="8">Cell membrane</location>
        <topology evidence="8">Peripheral membrane protein</topology>
    </subcellularLocation>
</comment>
<feature type="binding site" evidence="8">
    <location>
        <position position="351"/>
    </location>
    <ligand>
        <name>[4Fe-4S] cluster</name>
        <dbReference type="ChEBI" id="CHEBI:49883"/>
        <label>1</label>
    </ligand>
</feature>
<keyword evidence="8" id="KW-1278">Translocase</keyword>
<dbReference type="EC" id="7.-.-.-" evidence="8"/>